<accession>A0A6G0U5A4</accession>
<dbReference type="EMBL" id="VYZN01000003">
    <property type="protein sequence ID" value="KAE9544123.1"/>
    <property type="molecule type" value="Genomic_DNA"/>
</dbReference>
<evidence type="ECO:0000313" key="3">
    <source>
        <dbReference type="Proteomes" id="UP000475862"/>
    </source>
</evidence>
<reference evidence="2 3" key="1">
    <citation type="submission" date="2019-08" db="EMBL/GenBank/DDBJ databases">
        <title>The genome of the soybean aphid Biotype 1, its phylome, world population structure and adaptation to the North American continent.</title>
        <authorList>
            <person name="Giordano R."/>
            <person name="Donthu R.K."/>
            <person name="Hernandez A.G."/>
            <person name="Wright C.L."/>
            <person name="Zimin A.V."/>
        </authorList>
    </citation>
    <scope>NUCLEOTIDE SEQUENCE [LARGE SCALE GENOMIC DNA]</scope>
    <source>
        <tissue evidence="2">Whole aphids</tissue>
    </source>
</reference>
<dbReference type="Proteomes" id="UP000475862">
    <property type="component" value="Unassembled WGS sequence"/>
</dbReference>
<proteinExistence type="predicted"/>
<dbReference type="AlphaFoldDB" id="A0A6G0U5A4"/>
<keyword evidence="3" id="KW-1185">Reference proteome</keyword>
<keyword evidence="1" id="KW-0472">Membrane</keyword>
<keyword evidence="1" id="KW-0812">Transmembrane</keyword>
<protein>
    <submittedName>
        <fullName evidence="2">Uncharacterized protein</fullName>
    </submittedName>
</protein>
<keyword evidence="1" id="KW-1133">Transmembrane helix</keyword>
<feature type="transmembrane region" description="Helical" evidence="1">
    <location>
        <begin position="149"/>
        <end position="166"/>
    </location>
</feature>
<gene>
    <name evidence="2" type="ORF">AGLY_001812</name>
</gene>
<comment type="caution">
    <text evidence="2">The sequence shown here is derived from an EMBL/GenBank/DDBJ whole genome shotgun (WGS) entry which is preliminary data.</text>
</comment>
<name>A0A6G0U5A4_APHGL</name>
<feature type="transmembrane region" description="Helical" evidence="1">
    <location>
        <begin position="120"/>
        <end position="143"/>
    </location>
</feature>
<evidence type="ECO:0000256" key="1">
    <source>
        <dbReference type="SAM" id="Phobius"/>
    </source>
</evidence>
<evidence type="ECO:0000313" key="2">
    <source>
        <dbReference type="EMBL" id="KAE9544123.1"/>
    </source>
</evidence>
<organism evidence="2 3">
    <name type="scientific">Aphis glycines</name>
    <name type="common">Soybean aphid</name>
    <dbReference type="NCBI Taxonomy" id="307491"/>
    <lineage>
        <taxon>Eukaryota</taxon>
        <taxon>Metazoa</taxon>
        <taxon>Ecdysozoa</taxon>
        <taxon>Arthropoda</taxon>
        <taxon>Hexapoda</taxon>
        <taxon>Insecta</taxon>
        <taxon>Pterygota</taxon>
        <taxon>Neoptera</taxon>
        <taxon>Paraneoptera</taxon>
        <taxon>Hemiptera</taxon>
        <taxon>Sternorrhyncha</taxon>
        <taxon>Aphidomorpha</taxon>
        <taxon>Aphidoidea</taxon>
        <taxon>Aphididae</taxon>
        <taxon>Aphidini</taxon>
        <taxon>Aphis</taxon>
        <taxon>Aphis</taxon>
    </lineage>
</organism>
<sequence>MTLDVILCNYVVPKCDKLSLKLIFYANSERSDECIDFTMMGGFRWQSEYPWCIIEFKSKHFSTIFKKKNREKQKKSDGKQEFLRKTSFRPNRFSYMLFFLISTYNRFLKPNFKTRSAYNHFLNVLVTLFILILNKNITLTIFMCSNKKKMFILVLSIYSYIFKFLASKKT</sequence>